<organism evidence="2 3">
    <name type="scientific">Tanacetum coccineum</name>
    <dbReference type="NCBI Taxonomy" id="301880"/>
    <lineage>
        <taxon>Eukaryota</taxon>
        <taxon>Viridiplantae</taxon>
        <taxon>Streptophyta</taxon>
        <taxon>Embryophyta</taxon>
        <taxon>Tracheophyta</taxon>
        <taxon>Spermatophyta</taxon>
        <taxon>Magnoliopsida</taxon>
        <taxon>eudicotyledons</taxon>
        <taxon>Gunneridae</taxon>
        <taxon>Pentapetalae</taxon>
        <taxon>asterids</taxon>
        <taxon>campanulids</taxon>
        <taxon>Asterales</taxon>
        <taxon>Asteraceae</taxon>
        <taxon>Asteroideae</taxon>
        <taxon>Anthemideae</taxon>
        <taxon>Anthemidinae</taxon>
        <taxon>Tanacetum</taxon>
    </lineage>
</organism>
<comment type="caution">
    <text evidence="2">The sequence shown here is derived from an EMBL/GenBank/DDBJ whole genome shotgun (WGS) entry which is preliminary data.</text>
</comment>
<keyword evidence="3" id="KW-1185">Reference proteome</keyword>
<evidence type="ECO:0000256" key="1">
    <source>
        <dbReference type="SAM" id="Coils"/>
    </source>
</evidence>
<protein>
    <submittedName>
        <fullName evidence="2">Uncharacterized protein</fullName>
    </submittedName>
</protein>
<evidence type="ECO:0000313" key="3">
    <source>
        <dbReference type="Proteomes" id="UP001151760"/>
    </source>
</evidence>
<feature type="coiled-coil region" evidence="1">
    <location>
        <begin position="41"/>
        <end position="68"/>
    </location>
</feature>
<evidence type="ECO:0000313" key="2">
    <source>
        <dbReference type="EMBL" id="GJS69447.1"/>
    </source>
</evidence>
<dbReference type="EMBL" id="BQNB010009862">
    <property type="protein sequence ID" value="GJS69447.1"/>
    <property type="molecule type" value="Genomic_DNA"/>
</dbReference>
<reference evidence="2" key="2">
    <citation type="submission" date="2022-01" db="EMBL/GenBank/DDBJ databases">
        <authorList>
            <person name="Yamashiro T."/>
            <person name="Shiraishi A."/>
            <person name="Satake H."/>
            <person name="Nakayama K."/>
        </authorList>
    </citation>
    <scope>NUCLEOTIDE SEQUENCE</scope>
</reference>
<reference evidence="2" key="1">
    <citation type="journal article" date="2022" name="Int. J. Mol. Sci.">
        <title>Draft Genome of Tanacetum Coccineum: Genomic Comparison of Closely Related Tanacetum-Family Plants.</title>
        <authorList>
            <person name="Yamashiro T."/>
            <person name="Shiraishi A."/>
            <person name="Nakayama K."/>
            <person name="Satake H."/>
        </authorList>
    </citation>
    <scope>NUCLEOTIDE SEQUENCE</scope>
</reference>
<gene>
    <name evidence="2" type="ORF">Tco_0702288</name>
</gene>
<sequence>MAISSSSSSSSSDKEVQNCSKQCLESFKTLQKNFDSEREKHSRARLEIQGYELALESLESRILGHEKNELA</sequence>
<keyword evidence="1" id="KW-0175">Coiled coil</keyword>
<name>A0ABQ4XXD3_9ASTR</name>
<dbReference type="Proteomes" id="UP001151760">
    <property type="component" value="Unassembled WGS sequence"/>
</dbReference>
<proteinExistence type="predicted"/>
<accession>A0ABQ4XXD3</accession>